<dbReference type="InterPro" id="IPR026961">
    <property type="entry name" value="PGG_dom"/>
</dbReference>
<evidence type="ECO:0000256" key="1">
    <source>
        <dbReference type="ARBA" id="ARBA00004141"/>
    </source>
</evidence>
<dbReference type="InterPro" id="IPR002110">
    <property type="entry name" value="Ankyrin_rpt"/>
</dbReference>
<dbReference type="AlphaFoldDB" id="A0AAW1IHY8"/>
<protein>
    <recommendedName>
        <fullName evidence="8">PGG domain-containing protein</fullName>
    </recommendedName>
</protein>
<gene>
    <name evidence="9" type="ORF">RND81_09G034500</name>
</gene>
<feature type="transmembrane region" description="Helical" evidence="7">
    <location>
        <begin position="654"/>
        <end position="679"/>
    </location>
</feature>
<dbReference type="Proteomes" id="UP001443914">
    <property type="component" value="Unassembled WGS sequence"/>
</dbReference>
<dbReference type="PANTHER" id="PTHR24186:SF46">
    <property type="entry name" value="PROTEIN ACCELERATED CELL DEATH 6-LIKE"/>
    <property type="match status" value="1"/>
</dbReference>
<evidence type="ECO:0000256" key="4">
    <source>
        <dbReference type="ARBA" id="ARBA00022989"/>
    </source>
</evidence>
<feature type="domain" description="PGG" evidence="8">
    <location>
        <begin position="611"/>
        <end position="716"/>
    </location>
</feature>
<dbReference type="PANTHER" id="PTHR24186">
    <property type="entry name" value="PROTEIN PHOSPHATASE 1 REGULATORY SUBUNIT"/>
    <property type="match status" value="1"/>
</dbReference>
<comment type="caution">
    <text evidence="9">The sequence shown here is derived from an EMBL/GenBank/DDBJ whole genome shotgun (WGS) entry which is preliminary data.</text>
</comment>
<dbReference type="SMART" id="SM00248">
    <property type="entry name" value="ANK"/>
    <property type="match status" value="8"/>
</dbReference>
<evidence type="ECO:0000256" key="6">
    <source>
        <dbReference type="ARBA" id="ARBA00023136"/>
    </source>
</evidence>
<evidence type="ECO:0000313" key="9">
    <source>
        <dbReference type="EMBL" id="KAK9689088.1"/>
    </source>
</evidence>
<feature type="transmembrane region" description="Helical" evidence="7">
    <location>
        <begin position="723"/>
        <end position="741"/>
    </location>
</feature>
<keyword evidence="4 7" id="KW-1133">Transmembrane helix</keyword>
<sequence length="788" mass="88715">MDPSLRSAAKNGDVRFLRQAVSLQTSEYFLSKTPKDELGVLGGNIFHVSAWAHREEFFREAIKLLPEDVLKCLLFQTEDDFRYTPLHAAAVKGDASHAIVKLIIEFYTSITWATDDLDDDTGKPWLALTHDNRMPLHLALKDNKVNEPCALELMAVDADLVSCTIVDDEGCTPLFYALENGFNQVSEKILMSPLPFASTFRDVDGLTPFHLAYDCSDNIWRLLFENCVDYIDKINDQGFTVLHLWAEKGEAGPCKLLLETNDFGELKTKIFKKLVYATEDIKADTPMHIAATKKHSELAQIMIRGYQQQQASVVIVENQEPVSVECPPWKIENKDGNTPLHTALYVGSSHEEFALQILSIDPLSCQIRNNKGESPFFLAVTSGCARAVEEILKIGGPRFDLLRRNDGQTVLHCLPSCPENIGRKLLEKYWWMINLTDDSGKTALDKAKEANVLWLVNLLTYPSLIKKERFDWVAACQRGETEAVLAFINHCQDLQRACREENDTPLHHIKLDTYEGYLNLLKIPSIRELKNITDHDGATPLHRVLERKDMLLAKMLLLDDGVERTIIDHKGRTAMDLLVKLYQENADWERMCKQIRIDPYMQTSYIQPRTNLDQIRSNLSVVDALLATITFAAGFTLPGGLDDKTEEAILAKKAAFLVFLVADVYAMCTAMLVLFCLIWSMVSEPNMARLLVDRSVFILMQSLYGTLLAFMTGIFTVISKSSLWAAILVFVMCLTIGVFINRTIFNNVIAKLVLATSTNAKKRDQMRLLEEGRAGTSSAGNNTLCKAE</sequence>
<accession>A0AAW1IHY8</accession>
<organism evidence="9 10">
    <name type="scientific">Saponaria officinalis</name>
    <name type="common">Common soapwort</name>
    <name type="synonym">Lychnis saponaria</name>
    <dbReference type="NCBI Taxonomy" id="3572"/>
    <lineage>
        <taxon>Eukaryota</taxon>
        <taxon>Viridiplantae</taxon>
        <taxon>Streptophyta</taxon>
        <taxon>Embryophyta</taxon>
        <taxon>Tracheophyta</taxon>
        <taxon>Spermatophyta</taxon>
        <taxon>Magnoliopsida</taxon>
        <taxon>eudicotyledons</taxon>
        <taxon>Gunneridae</taxon>
        <taxon>Pentapetalae</taxon>
        <taxon>Caryophyllales</taxon>
        <taxon>Caryophyllaceae</taxon>
        <taxon>Caryophylleae</taxon>
        <taxon>Saponaria</taxon>
    </lineage>
</organism>
<evidence type="ECO:0000259" key="8">
    <source>
        <dbReference type="Pfam" id="PF13962"/>
    </source>
</evidence>
<evidence type="ECO:0000256" key="7">
    <source>
        <dbReference type="SAM" id="Phobius"/>
    </source>
</evidence>
<dbReference type="InterPro" id="IPR036770">
    <property type="entry name" value="Ankyrin_rpt-contain_sf"/>
</dbReference>
<evidence type="ECO:0000313" key="10">
    <source>
        <dbReference type="Proteomes" id="UP001443914"/>
    </source>
</evidence>
<keyword evidence="6 7" id="KW-0472">Membrane</keyword>
<dbReference type="GO" id="GO:0005886">
    <property type="term" value="C:plasma membrane"/>
    <property type="evidence" value="ECO:0007669"/>
    <property type="project" value="TreeGrafter"/>
</dbReference>
<evidence type="ECO:0000256" key="3">
    <source>
        <dbReference type="ARBA" id="ARBA00022737"/>
    </source>
</evidence>
<keyword evidence="5" id="KW-0040">ANK repeat</keyword>
<dbReference type="EMBL" id="JBDFQZ010000009">
    <property type="protein sequence ID" value="KAK9689088.1"/>
    <property type="molecule type" value="Genomic_DNA"/>
</dbReference>
<comment type="subcellular location">
    <subcellularLocation>
        <location evidence="1">Membrane</location>
        <topology evidence="1">Multi-pass membrane protein</topology>
    </subcellularLocation>
</comment>
<name>A0AAW1IHY8_SAPOF</name>
<evidence type="ECO:0000256" key="2">
    <source>
        <dbReference type="ARBA" id="ARBA00022692"/>
    </source>
</evidence>
<keyword evidence="3" id="KW-0677">Repeat</keyword>
<evidence type="ECO:0000256" key="5">
    <source>
        <dbReference type="ARBA" id="ARBA00023043"/>
    </source>
</evidence>
<feature type="transmembrane region" description="Helical" evidence="7">
    <location>
        <begin position="691"/>
        <end position="717"/>
    </location>
</feature>
<reference evidence="9" key="1">
    <citation type="submission" date="2024-03" db="EMBL/GenBank/DDBJ databases">
        <title>WGS assembly of Saponaria officinalis var. Norfolk2.</title>
        <authorList>
            <person name="Jenkins J."/>
            <person name="Shu S."/>
            <person name="Grimwood J."/>
            <person name="Barry K."/>
            <person name="Goodstein D."/>
            <person name="Schmutz J."/>
            <person name="Leebens-Mack J."/>
            <person name="Osbourn A."/>
        </authorList>
    </citation>
    <scope>NUCLEOTIDE SEQUENCE [LARGE SCALE GENOMIC DNA]</scope>
    <source>
        <strain evidence="9">JIC</strain>
    </source>
</reference>
<keyword evidence="2 7" id="KW-0812">Transmembrane</keyword>
<dbReference type="SUPFAM" id="SSF48403">
    <property type="entry name" value="Ankyrin repeat"/>
    <property type="match status" value="2"/>
</dbReference>
<proteinExistence type="predicted"/>
<keyword evidence="10" id="KW-1185">Reference proteome</keyword>
<dbReference type="Gene3D" id="1.25.40.20">
    <property type="entry name" value="Ankyrin repeat-containing domain"/>
    <property type="match status" value="2"/>
</dbReference>
<dbReference type="Pfam" id="PF13962">
    <property type="entry name" value="PGG"/>
    <property type="match status" value="1"/>
</dbReference>